<gene>
    <name evidence="2" type="ORF">JNB71_01930</name>
</gene>
<dbReference type="EMBL" id="JAEUAO010000001">
    <property type="protein sequence ID" value="MBW9062065.1"/>
    <property type="molecule type" value="Genomic_DNA"/>
</dbReference>
<proteinExistence type="predicted"/>
<feature type="coiled-coil region" evidence="1">
    <location>
        <begin position="48"/>
        <end position="75"/>
    </location>
</feature>
<evidence type="ECO:0000313" key="2">
    <source>
        <dbReference type="EMBL" id="MBW9062065.1"/>
    </source>
</evidence>
<protein>
    <submittedName>
        <fullName evidence="2">Uncharacterized protein</fullName>
    </submittedName>
</protein>
<dbReference type="RefSeq" id="WP_112855174.1">
    <property type="nucleotide sequence ID" value="NZ_JAEUAO010000001.1"/>
</dbReference>
<keyword evidence="3" id="KW-1185">Reference proteome</keyword>
<sequence length="85" mass="10003">MADVTQELIHEILRRVHARADKADTGIRDLRSEIGSIRLSLHAHQNDINTLYTMLHQIDERLERIENRLELRELAEAQSRFEPHP</sequence>
<dbReference type="Proteomes" id="UP000757604">
    <property type="component" value="Unassembled WGS sequence"/>
</dbReference>
<evidence type="ECO:0000313" key="3">
    <source>
        <dbReference type="Proteomes" id="UP000757604"/>
    </source>
</evidence>
<reference evidence="2 3" key="1">
    <citation type="journal article" date="2021" name="MBio">
        <title>Poor Competitiveness of Bradyrhizobium in Pigeon Pea Root Colonization in Indian Soils.</title>
        <authorList>
            <person name="Chalasani D."/>
            <person name="Basu A."/>
            <person name="Pullabhotla S.V.S.R.N."/>
            <person name="Jorrin B."/>
            <person name="Neal A.L."/>
            <person name="Poole P.S."/>
            <person name="Podile A.R."/>
            <person name="Tkacz A."/>
        </authorList>
    </citation>
    <scope>NUCLEOTIDE SEQUENCE [LARGE SCALE GENOMIC DNA]</scope>
    <source>
        <strain evidence="2 3">HU44</strain>
    </source>
</reference>
<organism evidence="2 3">
    <name type="scientific">Rhizobium herbae</name>
    <dbReference type="NCBI Taxonomy" id="508661"/>
    <lineage>
        <taxon>Bacteria</taxon>
        <taxon>Pseudomonadati</taxon>
        <taxon>Pseudomonadota</taxon>
        <taxon>Alphaproteobacteria</taxon>
        <taxon>Hyphomicrobiales</taxon>
        <taxon>Rhizobiaceae</taxon>
        <taxon>Rhizobium/Agrobacterium group</taxon>
        <taxon>Rhizobium</taxon>
    </lineage>
</organism>
<evidence type="ECO:0000256" key="1">
    <source>
        <dbReference type="SAM" id="Coils"/>
    </source>
</evidence>
<name>A0ABS7H4L5_9HYPH</name>
<accession>A0ABS7H4L5</accession>
<keyword evidence="1" id="KW-0175">Coiled coil</keyword>
<comment type="caution">
    <text evidence="2">The sequence shown here is derived from an EMBL/GenBank/DDBJ whole genome shotgun (WGS) entry which is preliminary data.</text>
</comment>